<dbReference type="Pfam" id="PF04749">
    <property type="entry name" value="PLAC8"/>
    <property type="match status" value="1"/>
</dbReference>
<feature type="region of interest" description="Disordered" evidence="1">
    <location>
        <begin position="1"/>
        <end position="43"/>
    </location>
</feature>
<keyword evidence="2" id="KW-0812">Transmembrane</keyword>
<feature type="compositionally biased region" description="Low complexity" evidence="1">
    <location>
        <begin position="30"/>
        <end position="42"/>
    </location>
</feature>
<protein>
    <recommendedName>
        <fullName evidence="5">PLAC8 motif-containing protein</fullName>
    </recommendedName>
</protein>
<name>A0AA38WMZ7_9ASTR</name>
<dbReference type="EMBL" id="JARYMX010000004">
    <property type="protein sequence ID" value="KAJ9554391.1"/>
    <property type="molecule type" value="Genomic_DNA"/>
</dbReference>
<sequence>MENKAPQSAANGEATQTQQPSNGPPPPPNSNANNNNNNNQPQDFGTVLKQQGFVVGAPPQQVNGPAWTTGLFDCFEDPQTLIITFFAPCVTFAQIAEMVDRGRTSCGMFALVYALIMYFTGCGCLLSAYFRIKMSHIYNLPNDPLINILVHLLCEPCALCQEYRELQHHGFNMQLGVGWHNQTPEVQQIGAPTNPPNVPNGMSRN</sequence>
<gene>
    <name evidence="3" type="ORF">OSB04_018436</name>
</gene>
<evidence type="ECO:0000313" key="4">
    <source>
        <dbReference type="Proteomes" id="UP001172457"/>
    </source>
</evidence>
<dbReference type="AlphaFoldDB" id="A0AA38WMZ7"/>
<dbReference type="PANTHER" id="PTHR15907">
    <property type="entry name" value="DUF614 FAMILY PROTEIN-RELATED"/>
    <property type="match status" value="1"/>
</dbReference>
<accession>A0AA38WMZ7</accession>
<evidence type="ECO:0000256" key="2">
    <source>
        <dbReference type="SAM" id="Phobius"/>
    </source>
</evidence>
<dbReference type="Proteomes" id="UP001172457">
    <property type="component" value="Chromosome 4"/>
</dbReference>
<feature type="compositionally biased region" description="Polar residues" evidence="1">
    <location>
        <begin position="1"/>
        <end position="17"/>
    </location>
</feature>
<keyword evidence="4" id="KW-1185">Reference proteome</keyword>
<evidence type="ECO:0008006" key="5">
    <source>
        <dbReference type="Google" id="ProtNLM"/>
    </source>
</evidence>
<feature type="transmembrane region" description="Helical" evidence="2">
    <location>
        <begin position="108"/>
        <end position="130"/>
    </location>
</feature>
<keyword evidence="2" id="KW-1133">Transmembrane helix</keyword>
<evidence type="ECO:0000313" key="3">
    <source>
        <dbReference type="EMBL" id="KAJ9554391.1"/>
    </source>
</evidence>
<proteinExistence type="predicted"/>
<comment type="caution">
    <text evidence="3">The sequence shown here is derived from an EMBL/GenBank/DDBJ whole genome shotgun (WGS) entry which is preliminary data.</text>
</comment>
<dbReference type="InterPro" id="IPR006461">
    <property type="entry name" value="PLAC_motif_containing"/>
</dbReference>
<organism evidence="3 4">
    <name type="scientific">Centaurea solstitialis</name>
    <name type="common">yellow star-thistle</name>
    <dbReference type="NCBI Taxonomy" id="347529"/>
    <lineage>
        <taxon>Eukaryota</taxon>
        <taxon>Viridiplantae</taxon>
        <taxon>Streptophyta</taxon>
        <taxon>Embryophyta</taxon>
        <taxon>Tracheophyta</taxon>
        <taxon>Spermatophyta</taxon>
        <taxon>Magnoliopsida</taxon>
        <taxon>eudicotyledons</taxon>
        <taxon>Gunneridae</taxon>
        <taxon>Pentapetalae</taxon>
        <taxon>asterids</taxon>
        <taxon>campanulids</taxon>
        <taxon>Asterales</taxon>
        <taxon>Asteraceae</taxon>
        <taxon>Carduoideae</taxon>
        <taxon>Cardueae</taxon>
        <taxon>Centaureinae</taxon>
        <taxon>Centaurea</taxon>
    </lineage>
</organism>
<reference evidence="3" key="1">
    <citation type="submission" date="2023-03" db="EMBL/GenBank/DDBJ databases">
        <title>Chromosome-scale reference genome and RAD-based genetic map of yellow starthistle (Centaurea solstitialis) reveal putative structural variation and QTLs associated with invader traits.</title>
        <authorList>
            <person name="Reatini B."/>
            <person name="Cang F.A."/>
            <person name="Jiang Q."/>
            <person name="Mckibben M.T.W."/>
            <person name="Barker M.S."/>
            <person name="Rieseberg L.H."/>
            <person name="Dlugosch K.M."/>
        </authorList>
    </citation>
    <scope>NUCLEOTIDE SEQUENCE</scope>
    <source>
        <strain evidence="3">CAN-66</strain>
        <tissue evidence="3">Leaf</tissue>
    </source>
</reference>
<keyword evidence="2" id="KW-0472">Membrane</keyword>
<dbReference type="NCBIfam" id="TIGR01571">
    <property type="entry name" value="A_thal_Cys_rich"/>
    <property type="match status" value="1"/>
</dbReference>
<evidence type="ECO:0000256" key="1">
    <source>
        <dbReference type="SAM" id="MobiDB-lite"/>
    </source>
</evidence>